<dbReference type="PANTHER" id="PTHR43559">
    <property type="entry name" value="HYDROLASE YCAC-RELATED"/>
    <property type="match status" value="1"/>
</dbReference>
<dbReference type="GO" id="GO:0016787">
    <property type="term" value="F:hydrolase activity"/>
    <property type="evidence" value="ECO:0007669"/>
    <property type="project" value="UniProtKB-KW"/>
</dbReference>
<comment type="caution">
    <text evidence="2">The sequence shown here is derived from an EMBL/GenBank/DDBJ whole genome shotgun (WGS) entry which is preliminary data.</text>
</comment>
<name>A0AAE8NJQ4_BURCE</name>
<proteinExistence type="predicted"/>
<keyword evidence="2" id="KW-0378">Hydrolase</keyword>
<evidence type="ECO:0000313" key="3">
    <source>
        <dbReference type="Proteomes" id="UP000250416"/>
    </source>
</evidence>
<dbReference type="Gene3D" id="3.40.50.850">
    <property type="entry name" value="Isochorismatase-like"/>
    <property type="match status" value="1"/>
</dbReference>
<evidence type="ECO:0000313" key="2">
    <source>
        <dbReference type="EMBL" id="SQA57287.1"/>
    </source>
</evidence>
<dbReference type="PANTHER" id="PTHR43559:SF1">
    <property type="entry name" value="HYDROLASE"/>
    <property type="match status" value="1"/>
</dbReference>
<dbReference type="InterPro" id="IPR053152">
    <property type="entry name" value="Hydrolase_YcaC-like"/>
</dbReference>
<sequence>MNNQNPPIESQCRRLCLTIGIGALALATGQAKAVASTPDDQVAATNPSTAAFLLAARPRVEHVQMVFADLVPELVAGSVTVNPTSLSSSAGVLASAASKLGIPMTFCVVPVGGKPGHVIPELADYANGGNTFSRVFTNPFLDAGFVQRLKDNARPTLIVVGYTAETAVLLTALDALAAGYVVHVPVDAIGSRSARTEAAAIRQIELAGGVTTSVRSLLMRLAPNISKGRDAEVFKALSGQH</sequence>
<dbReference type="RefSeq" id="WP_081057135.1">
    <property type="nucleotide sequence ID" value="NZ_CADEUP010000007.1"/>
</dbReference>
<protein>
    <submittedName>
        <fullName evidence="2">Isochorismatase hydrolase</fullName>
    </submittedName>
</protein>
<dbReference type="InterPro" id="IPR036380">
    <property type="entry name" value="Isochorismatase-like_sf"/>
</dbReference>
<reference evidence="2 3" key="1">
    <citation type="submission" date="2018-06" db="EMBL/GenBank/DDBJ databases">
        <authorList>
            <consortium name="Pathogen Informatics"/>
            <person name="Doyle S."/>
        </authorList>
    </citation>
    <scope>NUCLEOTIDE SEQUENCE [LARGE SCALE GENOMIC DNA]</scope>
    <source>
        <strain evidence="2 3">NCTC10661</strain>
    </source>
</reference>
<dbReference type="Proteomes" id="UP000250416">
    <property type="component" value="Unassembled WGS sequence"/>
</dbReference>
<dbReference type="InterPro" id="IPR000868">
    <property type="entry name" value="Isochorismatase-like_dom"/>
</dbReference>
<dbReference type="AlphaFoldDB" id="A0AAE8NJQ4"/>
<feature type="domain" description="Isochorismatase-like" evidence="1">
    <location>
        <begin position="93"/>
        <end position="214"/>
    </location>
</feature>
<accession>A0AAE8NJQ4</accession>
<dbReference type="EMBL" id="UARD01000043">
    <property type="protein sequence ID" value="SQA57287.1"/>
    <property type="molecule type" value="Genomic_DNA"/>
</dbReference>
<gene>
    <name evidence="2" type="ORF">NCTC10661_05932</name>
</gene>
<organism evidence="2 3">
    <name type="scientific">Burkholderia cepacia</name>
    <name type="common">Pseudomonas cepacia</name>
    <dbReference type="NCBI Taxonomy" id="292"/>
    <lineage>
        <taxon>Bacteria</taxon>
        <taxon>Pseudomonadati</taxon>
        <taxon>Pseudomonadota</taxon>
        <taxon>Betaproteobacteria</taxon>
        <taxon>Burkholderiales</taxon>
        <taxon>Burkholderiaceae</taxon>
        <taxon>Burkholderia</taxon>
        <taxon>Burkholderia cepacia complex</taxon>
    </lineage>
</organism>
<dbReference type="Pfam" id="PF00857">
    <property type="entry name" value="Isochorismatase"/>
    <property type="match status" value="1"/>
</dbReference>
<evidence type="ECO:0000259" key="1">
    <source>
        <dbReference type="Pfam" id="PF00857"/>
    </source>
</evidence>
<dbReference type="SUPFAM" id="SSF52499">
    <property type="entry name" value="Isochorismatase-like hydrolases"/>
    <property type="match status" value="1"/>
</dbReference>